<evidence type="ECO:0000259" key="3">
    <source>
        <dbReference type="Pfam" id="PF06580"/>
    </source>
</evidence>
<dbReference type="Gene3D" id="2.60.40.10">
    <property type="entry name" value="Immunoglobulins"/>
    <property type="match status" value="1"/>
</dbReference>
<feature type="transmembrane region" description="Helical" evidence="1">
    <location>
        <begin position="773"/>
        <end position="793"/>
    </location>
</feature>
<dbReference type="PANTHER" id="PTHR34220">
    <property type="entry name" value="SENSOR HISTIDINE KINASE YPDA"/>
    <property type="match status" value="1"/>
</dbReference>
<evidence type="ECO:0000256" key="2">
    <source>
        <dbReference type="SAM" id="SignalP"/>
    </source>
</evidence>
<keyword evidence="1" id="KW-0472">Membrane</keyword>
<keyword evidence="2" id="KW-0732">Signal</keyword>
<sequence>MRSLLAFLLVFTICWGANAQMPTLTFDYITTKEGLPSNDVWCITKDKRGFLWIGTGRSVCRYDGYTFQTVDDQRLGYCSGVSTDSAGTVYAAISTKGLCSINPEMLTVETILRNNYEDDDRTNDMHERVFVDSYNQAWVGDYTAVKRYDLARKKLRMYALSSGNNIHQDATFFEDNQRRLWVISEIGLYYYDRQHDKLICLLGQEAKLANNKRPVRLEMAFQDTKGTIWIGAFDAGLLRFSPPAELPQVDGFGNSSFSFLSKEFANQNVICGQESVDANGRKLLFIGTEKGLSLYYPDENKVYHLPEFYDKGIHVKVMYDDKDNGILWIGTRKGLIKYRYRNPGIHTIDIPASAVRLPVEVTSSLQLADKRFLLGLSHSGALAWQSTTNQFRLWPYPTSTYTHRLQWIQNRPMAFTDKGVFVGNPSTETFSALPIASRLFTSTEFRDGLIDQKGRFWIANMTQGLKVVDLSTNTELKLWPESAGKQLCQNNYIKAITEGNDSKIWVATCPNGLYYFDEPKARFVNIMELPANKGKSLGGLCINAVERGQGGSILVASWGGVNKISSSGQILASFDYQHDKLSDTYCSNICDDKEGNLWFSTNEGIHIANLNTRKIKYLTTIEGLSSNDPVGFLKTSSDELILGHINTINLLNINALLRSKIIPHIALSSVEVKGKMLHQDLTKEIILQPDENSITLNFSTLNFEPASKNVYSYQLEGYEPNWVDLGNQHTVSFTNLPARSYTLHVRSSDSFGLKSKQPLGIHLTIKPYFTNTWLFRTLIGLFIAGLIVLMMRWRVNTLDERNRLDLQITEWRLKALQSQMNPHFLFNSLNSVQSYLLTNRGIEGAKYLSKFSKLVRRIMENSNHQYLSFEQIIDTLRMYVEIEAFRFNHEFSYSFDIEDNDVLLDALLPPMLLQPYVENAIWHGLMPKEGAKTLKITARIQDNHIVCTIEDNGVGRAFAPRTEGHISRGQEMTKGIFESLRRKDKEAQLELIDLFDTDNNPAGTRVKMTIPIEKA</sequence>
<dbReference type="InterPro" id="IPR011110">
    <property type="entry name" value="Reg_prop"/>
</dbReference>
<dbReference type="InterPro" id="IPR050640">
    <property type="entry name" value="Bact_2-comp_sensor_kinase"/>
</dbReference>
<dbReference type="Pfam" id="PF06580">
    <property type="entry name" value="His_kinase"/>
    <property type="match status" value="1"/>
</dbReference>
<dbReference type="GO" id="GO:0000155">
    <property type="term" value="F:phosphorelay sensor kinase activity"/>
    <property type="evidence" value="ECO:0007669"/>
    <property type="project" value="InterPro"/>
</dbReference>
<evidence type="ECO:0000313" key="5">
    <source>
        <dbReference type="EMBL" id="QMW01087.1"/>
    </source>
</evidence>
<dbReference type="InterPro" id="IPR013783">
    <property type="entry name" value="Ig-like_fold"/>
</dbReference>
<evidence type="ECO:0000313" key="6">
    <source>
        <dbReference type="Proteomes" id="UP000515369"/>
    </source>
</evidence>
<feature type="domain" description="Two component regulator three Y" evidence="4">
    <location>
        <begin position="702"/>
        <end position="752"/>
    </location>
</feature>
<feature type="chain" id="PRO_5029003267" evidence="2">
    <location>
        <begin position="20"/>
        <end position="1015"/>
    </location>
</feature>
<dbReference type="InterPro" id="IPR010559">
    <property type="entry name" value="Sig_transdc_His_kin_internal"/>
</dbReference>
<dbReference type="RefSeq" id="WP_182458209.1">
    <property type="nucleotide sequence ID" value="NZ_CP059732.1"/>
</dbReference>
<name>A0A7G5GQE5_9BACT</name>
<dbReference type="KEGG" id="sfol:H3H32_24355"/>
<dbReference type="Pfam" id="PF07495">
    <property type="entry name" value="Y_Y_Y"/>
    <property type="match status" value="1"/>
</dbReference>
<keyword evidence="5" id="KW-0418">Kinase</keyword>
<dbReference type="SUPFAM" id="SSF63829">
    <property type="entry name" value="Calcium-dependent phosphotriesterase"/>
    <property type="match status" value="1"/>
</dbReference>
<keyword evidence="5" id="KW-0808">Transferase</keyword>
<dbReference type="SUPFAM" id="SSF55874">
    <property type="entry name" value="ATPase domain of HSP90 chaperone/DNA topoisomerase II/histidine kinase"/>
    <property type="match status" value="1"/>
</dbReference>
<keyword evidence="6" id="KW-1185">Reference proteome</keyword>
<dbReference type="SUPFAM" id="SSF101898">
    <property type="entry name" value="NHL repeat"/>
    <property type="match status" value="1"/>
</dbReference>
<dbReference type="PANTHER" id="PTHR34220:SF7">
    <property type="entry name" value="SENSOR HISTIDINE KINASE YPDA"/>
    <property type="match status" value="1"/>
</dbReference>
<accession>A0A7G5GQE5</accession>
<dbReference type="InterPro" id="IPR015943">
    <property type="entry name" value="WD40/YVTN_repeat-like_dom_sf"/>
</dbReference>
<gene>
    <name evidence="5" type="ORF">H3H32_24355</name>
</gene>
<dbReference type="EMBL" id="CP059732">
    <property type="protein sequence ID" value="QMW01087.1"/>
    <property type="molecule type" value="Genomic_DNA"/>
</dbReference>
<dbReference type="InterPro" id="IPR011123">
    <property type="entry name" value="Y_Y_Y"/>
</dbReference>
<feature type="signal peptide" evidence="2">
    <location>
        <begin position="1"/>
        <end position="19"/>
    </location>
</feature>
<proteinExistence type="predicted"/>
<dbReference type="AlphaFoldDB" id="A0A7G5GQE5"/>
<dbReference type="Gene3D" id="2.130.10.10">
    <property type="entry name" value="YVTN repeat-like/Quinoprotein amine dehydrogenase"/>
    <property type="match status" value="2"/>
</dbReference>
<organism evidence="5 6">
    <name type="scientific">Spirosoma foliorum</name>
    <dbReference type="NCBI Taxonomy" id="2710596"/>
    <lineage>
        <taxon>Bacteria</taxon>
        <taxon>Pseudomonadati</taxon>
        <taxon>Bacteroidota</taxon>
        <taxon>Cytophagia</taxon>
        <taxon>Cytophagales</taxon>
        <taxon>Cytophagaceae</taxon>
        <taxon>Spirosoma</taxon>
    </lineage>
</organism>
<keyword evidence="1" id="KW-1133">Transmembrane helix</keyword>
<feature type="domain" description="Signal transduction histidine kinase internal region" evidence="3">
    <location>
        <begin position="812"/>
        <end position="890"/>
    </location>
</feature>
<protein>
    <submittedName>
        <fullName evidence="5">Histidine kinase</fullName>
    </submittedName>
</protein>
<dbReference type="GO" id="GO:0016020">
    <property type="term" value="C:membrane"/>
    <property type="evidence" value="ECO:0007669"/>
    <property type="project" value="InterPro"/>
</dbReference>
<dbReference type="Proteomes" id="UP000515369">
    <property type="component" value="Chromosome"/>
</dbReference>
<evidence type="ECO:0000256" key="1">
    <source>
        <dbReference type="SAM" id="Phobius"/>
    </source>
</evidence>
<evidence type="ECO:0000259" key="4">
    <source>
        <dbReference type="Pfam" id="PF07495"/>
    </source>
</evidence>
<keyword evidence="1" id="KW-0812">Transmembrane</keyword>
<dbReference type="Pfam" id="PF07494">
    <property type="entry name" value="Reg_prop"/>
    <property type="match status" value="2"/>
</dbReference>
<dbReference type="InterPro" id="IPR036890">
    <property type="entry name" value="HATPase_C_sf"/>
</dbReference>
<dbReference type="Gene3D" id="3.30.565.10">
    <property type="entry name" value="Histidine kinase-like ATPase, C-terminal domain"/>
    <property type="match status" value="1"/>
</dbReference>
<reference evidence="5 6" key="1">
    <citation type="submission" date="2020-07" db="EMBL/GenBank/DDBJ databases">
        <title>Spirosoma foliorum sp. nov., isolated from the leaves on the Nejang mountain Korea, Republic of.</title>
        <authorList>
            <person name="Ho H."/>
            <person name="Lee Y.-J."/>
            <person name="Nurcahyanto D.-A."/>
            <person name="Kim S.-G."/>
        </authorList>
    </citation>
    <scope>NUCLEOTIDE SEQUENCE [LARGE SCALE GENOMIC DNA]</scope>
    <source>
        <strain evidence="5 6">PL0136</strain>
    </source>
</reference>